<evidence type="ECO:0000256" key="6">
    <source>
        <dbReference type="RuleBase" id="RU368091"/>
    </source>
</evidence>
<dbReference type="EMBL" id="FOPI01000012">
    <property type="protein sequence ID" value="SFG33158.1"/>
    <property type="molecule type" value="Genomic_DNA"/>
</dbReference>
<dbReference type="PANTHER" id="PTHR11804:SF45">
    <property type="entry name" value="SIMILAR TO OLIGOENDOPEPTIDASE"/>
    <property type="match status" value="1"/>
</dbReference>
<keyword evidence="4 6" id="KW-0862">Zinc</keyword>
<comment type="function">
    <text evidence="6">Has oligopeptidase activity and degrades a variety of small bioactive peptides.</text>
</comment>
<dbReference type="EC" id="3.4.24.-" evidence="6"/>
<organism evidence="8 9">
    <name type="scientific">Ligilactobacillus ruminis DSM 20403 = NBRC 102161</name>
    <dbReference type="NCBI Taxonomy" id="1423798"/>
    <lineage>
        <taxon>Bacteria</taxon>
        <taxon>Bacillati</taxon>
        <taxon>Bacillota</taxon>
        <taxon>Bacilli</taxon>
        <taxon>Lactobacillales</taxon>
        <taxon>Lactobacillaceae</taxon>
        <taxon>Ligilactobacillus</taxon>
    </lineage>
</organism>
<dbReference type="PANTHER" id="PTHR11804">
    <property type="entry name" value="PROTEASE M3 THIMET OLIGOPEPTIDASE-RELATED"/>
    <property type="match status" value="1"/>
</dbReference>
<comment type="similarity">
    <text evidence="6">Belongs to the peptidase M3B family.</text>
</comment>
<dbReference type="CDD" id="cd09609">
    <property type="entry name" value="M3B_PepF"/>
    <property type="match status" value="1"/>
</dbReference>
<keyword evidence="5 6" id="KW-0482">Metalloprotease</keyword>
<dbReference type="Pfam" id="PF01432">
    <property type="entry name" value="Peptidase_M3"/>
    <property type="match status" value="1"/>
</dbReference>
<dbReference type="GO" id="GO:0006518">
    <property type="term" value="P:peptide metabolic process"/>
    <property type="evidence" value="ECO:0007669"/>
    <property type="project" value="TreeGrafter"/>
</dbReference>
<dbReference type="Gene3D" id="1.20.140.70">
    <property type="entry name" value="Oligopeptidase f, N-terminal domain"/>
    <property type="match status" value="1"/>
</dbReference>
<dbReference type="InterPro" id="IPR001567">
    <property type="entry name" value="Pept_M3A_M3B_dom"/>
</dbReference>
<dbReference type="GO" id="GO:0046872">
    <property type="term" value="F:metal ion binding"/>
    <property type="evidence" value="ECO:0007669"/>
    <property type="project" value="UniProtKB-UniRule"/>
</dbReference>
<evidence type="ECO:0000256" key="2">
    <source>
        <dbReference type="ARBA" id="ARBA00022723"/>
    </source>
</evidence>
<feature type="domain" description="Peptidase M3A/M3B catalytic" evidence="7">
    <location>
        <begin position="199"/>
        <end position="580"/>
    </location>
</feature>
<keyword evidence="3 6" id="KW-0378">Hydrolase</keyword>
<comment type="cofactor">
    <cofactor evidence="6">
        <name>Zn(2+)</name>
        <dbReference type="ChEBI" id="CHEBI:29105"/>
    </cofactor>
    <text evidence="6">Binds 1 zinc ion.</text>
</comment>
<dbReference type="GO" id="GO:0004222">
    <property type="term" value="F:metalloendopeptidase activity"/>
    <property type="evidence" value="ECO:0007669"/>
    <property type="project" value="UniProtKB-UniRule"/>
</dbReference>
<evidence type="ECO:0000256" key="1">
    <source>
        <dbReference type="ARBA" id="ARBA00022670"/>
    </source>
</evidence>
<evidence type="ECO:0000256" key="4">
    <source>
        <dbReference type="ARBA" id="ARBA00022833"/>
    </source>
</evidence>
<dbReference type="InterPro" id="IPR004438">
    <property type="entry name" value="Peptidase_M3B"/>
</dbReference>
<proteinExistence type="inferred from homology"/>
<dbReference type="RefSeq" id="WP_014072644.1">
    <property type="nucleotide sequence ID" value="NZ_AYYL01000006.1"/>
</dbReference>
<protein>
    <recommendedName>
        <fullName evidence="6">Oligopeptidase F</fullName>
        <ecNumber evidence="6">3.4.24.-</ecNumber>
    </recommendedName>
</protein>
<dbReference type="Gene3D" id="1.10.1370.20">
    <property type="entry name" value="Oligoendopeptidase f, C-terminal domain"/>
    <property type="match status" value="1"/>
</dbReference>
<dbReference type="GeneID" id="29802564"/>
<keyword evidence="2 6" id="KW-0479">Metal-binding</keyword>
<evidence type="ECO:0000256" key="5">
    <source>
        <dbReference type="ARBA" id="ARBA00023049"/>
    </source>
</evidence>
<gene>
    <name evidence="8" type="ORF">SAMN02910432_00916</name>
</gene>
<dbReference type="InterPro" id="IPR034009">
    <property type="entry name" value="M3B_PepF_4"/>
</dbReference>
<keyword evidence="1 6" id="KW-0645">Protease</keyword>
<evidence type="ECO:0000256" key="3">
    <source>
        <dbReference type="ARBA" id="ARBA00022801"/>
    </source>
</evidence>
<dbReference type="SUPFAM" id="SSF55486">
    <property type="entry name" value="Metalloproteases ('zincins'), catalytic domain"/>
    <property type="match status" value="1"/>
</dbReference>
<dbReference type="InterPro" id="IPR042088">
    <property type="entry name" value="OligoPept_F_C"/>
</dbReference>
<dbReference type="InterPro" id="IPR045090">
    <property type="entry name" value="Pept_M3A_M3B"/>
</dbReference>
<evidence type="ECO:0000313" key="8">
    <source>
        <dbReference type="EMBL" id="SFG33158.1"/>
    </source>
</evidence>
<dbReference type="AlphaFoldDB" id="A0A1I2QY40"/>
<dbReference type="Proteomes" id="UP000182635">
    <property type="component" value="Unassembled WGS sequence"/>
</dbReference>
<sequence>MGLPDRKDVPVQQTWDVGILYENDDAWKKDIEAEKKALADFSKYDQKLNDPETIIAALEDLGKMEVRMDLLGHYGFLQQSTDMTDPHYNQLLRILDQLDADCNAELAKYRAQIMDNDNETLDAVSDKRPDLGAAIREFKRIKKHRLSGEVESALSSIEPTLSSFEGIYTTCRAADMSFPDFEVDGKTYPLSFVLYENSYQYNPDHKLRHAAFKAFSKVLNQYKNTVAANYYAQVSKEKNMATLRGYDSVFDYLLDDQEVPREFFDRQIDVIIEKLGPVMQKYVKLIQRERGLDKLTFSDLQIDLDPEFAPKVPLDKAPEYISDAIKVMGPEYHDMIMKCFDERWVDFPANKGKETGGFETTPYGKHAYILMSWTDEMADVYTLVHELGHAGQEMLTNKTNHPLGCKVSTYIIEAPSTFNELLLTHALEEKSSDKRMQRFALTKMLTNTYYHNFVTHLLEAAFQREVYKLIDNGEGFDGDRLCEIKKAVLKKFWGDAVEIDDDAALTWMRQSHYYMGLYPYTYSASLTISTQAYLKIKEQGQPAIDAWLKFLKFDNCPAPIEAAKIAGVDITTDEPLKNTIKFLDKTVDKIAELTKEL</sequence>
<dbReference type="GO" id="GO:0006508">
    <property type="term" value="P:proteolysis"/>
    <property type="evidence" value="ECO:0007669"/>
    <property type="project" value="UniProtKB-KW"/>
</dbReference>
<dbReference type="NCBIfam" id="TIGR00181">
    <property type="entry name" value="pepF"/>
    <property type="match status" value="1"/>
</dbReference>
<accession>A0A1I2QY40</accession>
<name>A0A1I2QY40_9LACO</name>
<evidence type="ECO:0000313" key="9">
    <source>
        <dbReference type="Proteomes" id="UP000182635"/>
    </source>
</evidence>
<reference evidence="9" key="1">
    <citation type="submission" date="2016-10" db="EMBL/GenBank/DDBJ databases">
        <authorList>
            <person name="Varghese N."/>
            <person name="Submissions S."/>
        </authorList>
    </citation>
    <scope>NUCLEOTIDE SEQUENCE [LARGE SCALE GENOMIC DNA]</scope>
    <source>
        <strain evidence="9">DSM 20403</strain>
    </source>
</reference>
<evidence type="ECO:0000259" key="7">
    <source>
        <dbReference type="Pfam" id="PF01432"/>
    </source>
</evidence>
<dbReference type="OrthoDB" id="9766487at2"/>